<dbReference type="NCBIfam" id="NF002485">
    <property type="entry name" value="PRK01749.1"/>
    <property type="match status" value="1"/>
</dbReference>
<accession>A0A081NIW0</accession>
<feature type="disulfide bond" description="Redox-active" evidence="14">
    <location>
        <begin position="45"/>
        <end position="48"/>
    </location>
</feature>
<evidence type="ECO:0000313" key="17">
    <source>
        <dbReference type="Proteomes" id="UP000028073"/>
    </source>
</evidence>
<comment type="caution">
    <text evidence="14">Lacks conserved residue(s) required for the propagation of feature annotation.</text>
</comment>
<feature type="disulfide bond" description="Redox-active" evidence="14">
    <location>
        <begin position="109"/>
        <end position="135"/>
    </location>
</feature>
<evidence type="ECO:0000256" key="13">
    <source>
        <dbReference type="ARBA" id="ARBA00023284"/>
    </source>
</evidence>
<comment type="subcellular location">
    <subcellularLocation>
        <location evidence="1">Cell inner membrane</location>
        <topology evidence="1">Multi-pass membrane protein</topology>
    </subcellularLocation>
    <subcellularLocation>
        <location evidence="14">Cell membrane</location>
        <topology evidence="14">Multi-pass membrane protein</topology>
    </subcellularLocation>
</comment>
<dbReference type="PANTHER" id="PTHR36570:SF3">
    <property type="entry name" value="DISULFIDE BOND FORMATION PROTEIN B"/>
    <property type="match status" value="1"/>
</dbReference>
<evidence type="ECO:0000256" key="3">
    <source>
        <dbReference type="ARBA" id="ARBA00022448"/>
    </source>
</evidence>
<comment type="function">
    <text evidence="14">Required for disulfide bond formation in some periplasmic proteins. Acts by oxidizing the DsbA protein.</text>
</comment>
<dbReference type="PANTHER" id="PTHR36570">
    <property type="entry name" value="DISULFIDE BOND FORMATION PROTEIN B"/>
    <property type="match status" value="1"/>
</dbReference>
<evidence type="ECO:0000256" key="2">
    <source>
        <dbReference type="ARBA" id="ARBA00008823"/>
    </source>
</evidence>
<dbReference type="InterPro" id="IPR022920">
    <property type="entry name" value="Disulphide_bond_form_DsbB"/>
</dbReference>
<feature type="transmembrane region" description="Helical" evidence="15">
    <location>
        <begin position="50"/>
        <end position="68"/>
    </location>
</feature>
<dbReference type="Proteomes" id="UP000028073">
    <property type="component" value="Unassembled WGS sequence"/>
</dbReference>
<dbReference type="InterPro" id="IPR050183">
    <property type="entry name" value="DsbB"/>
</dbReference>
<keyword evidence="11 14" id="KW-1015">Disulfide bond</keyword>
<keyword evidence="12 14" id="KW-0143">Chaperone</keyword>
<dbReference type="GO" id="GO:0006457">
    <property type="term" value="P:protein folding"/>
    <property type="evidence" value="ECO:0007669"/>
    <property type="project" value="InterPro"/>
</dbReference>
<feature type="topological domain" description="Cytoplasmic" evidence="14">
    <location>
        <begin position="169"/>
        <end position="174"/>
    </location>
</feature>
<evidence type="ECO:0000256" key="10">
    <source>
        <dbReference type="ARBA" id="ARBA00023136"/>
    </source>
</evidence>
<name>A0A081NIW0_9GAMM</name>
<keyword evidence="8 14" id="KW-1133">Transmembrane helix</keyword>
<feature type="topological domain" description="Cytoplasmic" evidence="14">
    <location>
        <begin position="1"/>
        <end position="18"/>
    </location>
</feature>
<dbReference type="EMBL" id="JOKH01000002">
    <property type="protein sequence ID" value="KEQ18383.1"/>
    <property type="molecule type" value="Genomic_DNA"/>
</dbReference>
<dbReference type="Pfam" id="PF02600">
    <property type="entry name" value="DsbB"/>
    <property type="match status" value="1"/>
</dbReference>
<keyword evidence="9 14" id="KW-0560">Oxidoreductase</keyword>
<feature type="topological domain" description="Periplasmic" evidence="14">
    <location>
        <begin position="36"/>
        <end position="53"/>
    </location>
</feature>
<keyword evidence="13 14" id="KW-0676">Redox-active center</keyword>
<dbReference type="GO" id="GO:0015035">
    <property type="term" value="F:protein-disulfide reductase activity"/>
    <property type="evidence" value="ECO:0007669"/>
    <property type="project" value="UniProtKB-UniRule"/>
</dbReference>
<dbReference type="GO" id="GO:0009055">
    <property type="term" value="F:electron transfer activity"/>
    <property type="evidence" value="ECO:0007669"/>
    <property type="project" value="UniProtKB-UniRule"/>
</dbReference>
<feature type="topological domain" description="Periplasmic" evidence="14">
    <location>
        <begin position="95"/>
        <end position="149"/>
    </location>
</feature>
<dbReference type="GO" id="GO:0005886">
    <property type="term" value="C:plasma membrane"/>
    <property type="evidence" value="ECO:0007669"/>
    <property type="project" value="UniProtKB-SubCell"/>
</dbReference>
<protein>
    <recommendedName>
        <fullName evidence="14">Disulfide bond formation protein B</fullName>
    </recommendedName>
    <alternativeName>
        <fullName evidence="14">Disulfide oxidoreductase</fullName>
    </alternativeName>
</protein>
<gene>
    <name evidence="14" type="primary">dsbB</name>
    <name evidence="16" type="ORF">GZ78_12840</name>
</gene>
<organism evidence="16 17">
    <name type="scientific">Endozoicomonas numazuensis</name>
    <dbReference type="NCBI Taxonomy" id="1137799"/>
    <lineage>
        <taxon>Bacteria</taxon>
        <taxon>Pseudomonadati</taxon>
        <taxon>Pseudomonadota</taxon>
        <taxon>Gammaproteobacteria</taxon>
        <taxon>Oceanospirillales</taxon>
        <taxon>Endozoicomonadaceae</taxon>
        <taxon>Endozoicomonas</taxon>
    </lineage>
</organism>
<evidence type="ECO:0000256" key="8">
    <source>
        <dbReference type="ARBA" id="ARBA00022989"/>
    </source>
</evidence>
<evidence type="ECO:0000256" key="6">
    <source>
        <dbReference type="ARBA" id="ARBA00022692"/>
    </source>
</evidence>
<keyword evidence="5" id="KW-0997">Cell inner membrane</keyword>
<dbReference type="SUPFAM" id="SSF158442">
    <property type="entry name" value="DsbB-like"/>
    <property type="match status" value="1"/>
</dbReference>
<feature type="transmembrane region" description="Helical" evidence="15">
    <location>
        <begin position="20"/>
        <end position="38"/>
    </location>
</feature>
<keyword evidence="6 14" id="KW-0812">Transmembrane</keyword>
<dbReference type="HAMAP" id="MF_00286">
    <property type="entry name" value="DsbB"/>
    <property type="match status" value="1"/>
</dbReference>
<evidence type="ECO:0000256" key="15">
    <source>
        <dbReference type="SAM" id="Phobius"/>
    </source>
</evidence>
<sequence length="174" mass="19981">MRTDPLGAIRDWQNARTTWLIMLLTAVFLESVAFYFQYVMYLDPCELCVYQRLAVLLIGVAALVMLVAPRNKLVRGVGYIIWIAGAAYGLDASIKMLGYYSSEDLFMTCKALPTFPFDLPLYEWWPQMFLPSGFCGQDGWLFLGLNMAHWMTFIFGVYVVAYMLCLISLFRKSK</sequence>
<evidence type="ECO:0000256" key="9">
    <source>
        <dbReference type="ARBA" id="ARBA00023002"/>
    </source>
</evidence>
<keyword evidence="7 14" id="KW-0249">Electron transport</keyword>
<dbReference type="InterPro" id="IPR023380">
    <property type="entry name" value="DsbB-like_sf"/>
</dbReference>
<evidence type="ECO:0000256" key="14">
    <source>
        <dbReference type="HAMAP-Rule" id="MF_00286"/>
    </source>
</evidence>
<dbReference type="STRING" id="1137799.GZ78_12840"/>
<evidence type="ECO:0000256" key="4">
    <source>
        <dbReference type="ARBA" id="ARBA00022475"/>
    </source>
</evidence>
<evidence type="ECO:0000256" key="1">
    <source>
        <dbReference type="ARBA" id="ARBA00004429"/>
    </source>
</evidence>
<evidence type="ECO:0000256" key="7">
    <source>
        <dbReference type="ARBA" id="ARBA00022982"/>
    </source>
</evidence>
<evidence type="ECO:0000256" key="11">
    <source>
        <dbReference type="ARBA" id="ARBA00023157"/>
    </source>
</evidence>
<reference evidence="16 17" key="1">
    <citation type="submission" date="2014-06" db="EMBL/GenBank/DDBJ databases">
        <title>Whole Genome Sequences of Three Symbiotic Endozoicomonas Bacteria.</title>
        <authorList>
            <person name="Neave M.J."/>
            <person name="Apprill A."/>
            <person name="Voolstra C.R."/>
        </authorList>
    </citation>
    <scope>NUCLEOTIDE SEQUENCE [LARGE SCALE GENOMIC DNA]</scope>
    <source>
        <strain evidence="16 17">DSM 25634</strain>
    </source>
</reference>
<evidence type="ECO:0000256" key="12">
    <source>
        <dbReference type="ARBA" id="ARBA00023186"/>
    </source>
</evidence>
<comment type="caution">
    <text evidence="16">The sequence shown here is derived from an EMBL/GenBank/DDBJ whole genome shotgun (WGS) entry which is preliminary data.</text>
</comment>
<evidence type="ECO:0000256" key="5">
    <source>
        <dbReference type="ARBA" id="ARBA00022519"/>
    </source>
</evidence>
<evidence type="ECO:0000313" key="16">
    <source>
        <dbReference type="EMBL" id="KEQ18383.1"/>
    </source>
</evidence>
<dbReference type="InterPro" id="IPR003752">
    <property type="entry name" value="DiS_bond_form_DsbB/BdbC"/>
</dbReference>
<feature type="transmembrane region" description="Helical" evidence="15">
    <location>
        <begin position="150"/>
        <end position="170"/>
    </location>
</feature>
<dbReference type="Gene3D" id="1.20.1550.10">
    <property type="entry name" value="DsbB-like"/>
    <property type="match status" value="1"/>
</dbReference>
<dbReference type="AlphaFoldDB" id="A0A081NIW0"/>
<keyword evidence="4 14" id="KW-1003">Cell membrane</keyword>
<keyword evidence="17" id="KW-1185">Reference proteome</keyword>
<keyword evidence="3 14" id="KW-0813">Transport</keyword>
<proteinExistence type="inferred from homology"/>
<dbReference type="eggNOG" id="COG1495">
    <property type="taxonomic scope" value="Bacteria"/>
</dbReference>
<comment type="similarity">
    <text evidence="2 14">Belongs to the DsbB family.</text>
</comment>
<keyword evidence="10 14" id="KW-0472">Membrane</keyword>